<protein>
    <submittedName>
        <fullName evidence="7">Inner membrane protein YrbG</fullName>
    </submittedName>
</protein>
<accession>A0A0G0MY85</accession>
<dbReference type="GO" id="GO:0005886">
    <property type="term" value="C:plasma membrane"/>
    <property type="evidence" value="ECO:0007669"/>
    <property type="project" value="TreeGrafter"/>
</dbReference>
<dbReference type="InterPro" id="IPR044880">
    <property type="entry name" value="NCX_ion-bd_dom_sf"/>
</dbReference>
<dbReference type="InterPro" id="IPR004481">
    <property type="entry name" value="K/Na/Ca-exchanger"/>
</dbReference>
<comment type="subcellular location">
    <subcellularLocation>
        <location evidence="1">Membrane</location>
        <topology evidence="1">Multi-pass membrane protein</topology>
    </subcellularLocation>
</comment>
<feature type="transmembrane region" description="Helical" evidence="5">
    <location>
        <begin position="40"/>
        <end position="65"/>
    </location>
</feature>
<dbReference type="Pfam" id="PF01699">
    <property type="entry name" value="Na_Ca_ex"/>
    <property type="match status" value="2"/>
</dbReference>
<feature type="domain" description="Sodium/calcium exchanger membrane region" evidence="6">
    <location>
        <begin position="181"/>
        <end position="327"/>
    </location>
</feature>
<feature type="domain" description="Sodium/calcium exchanger membrane region" evidence="6">
    <location>
        <begin position="10"/>
        <end position="151"/>
    </location>
</feature>
<evidence type="ECO:0000259" key="6">
    <source>
        <dbReference type="Pfam" id="PF01699"/>
    </source>
</evidence>
<keyword evidence="2 5" id="KW-0812">Transmembrane</keyword>
<evidence type="ECO:0000256" key="3">
    <source>
        <dbReference type="ARBA" id="ARBA00022989"/>
    </source>
</evidence>
<sequence length="328" mass="34995">MLNSLLIINLLLTLGSLFFLIFASNLVLNGAIGIAKRFKLSPLVIGSTIVAFGGILPTIAVSIAIVFFDPFNIDIAIGNMVGTNYVNLGLALGIPAFLTDIITKYNVFEKEIPLYLAITALVTAFAANADISQPEGFLILIAYAMIALIIFQYSSRERKSDVKKAEMDIPNPGQTNTAKIILSILSGMIILILAAFSLTYSAPILATSLGVSPYIIGLTLVGIGTSLPTIVASIQAAKKGYIDIILGNVFGGNIINLGIGIGLPAVFHSLKLDNEAIADIYFTNIYNFIILIIILIEMKLLGGNKALSRVSGIVIVGIYLLYLLTKIL</sequence>
<organism evidence="7 8">
    <name type="scientific">candidate division WS6 bacterium GW2011_GWF2_39_15</name>
    <dbReference type="NCBI Taxonomy" id="1619100"/>
    <lineage>
        <taxon>Bacteria</taxon>
        <taxon>Candidatus Dojkabacteria</taxon>
    </lineage>
</organism>
<proteinExistence type="predicted"/>
<keyword evidence="3 5" id="KW-1133">Transmembrane helix</keyword>
<feature type="transmembrane region" description="Helical" evidence="5">
    <location>
        <begin position="180"/>
        <end position="202"/>
    </location>
</feature>
<feature type="transmembrane region" description="Helical" evidence="5">
    <location>
        <begin position="276"/>
        <end position="295"/>
    </location>
</feature>
<feature type="transmembrane region" description="Helical" evidence="5">
    <location>
        <begin position="6"/>
        <end position="28"/>
    </location>
</feature>
<feature type="transmembrane region" description="Helical" evidence="5">
    <location>
        <begin position="307"/>
        <end position="325"/>
    </location>
</feature>
<dbReference type="PANTHER" id="PTHR10846">
    <property type="entry name" value="SODIUM/POTASSIUM/CALCIUM EXCHANGER"/>
    <property type="match status" value="1"/>
</dbReference>
<dbReference type="GO" id="GO:0005262">
    <property type="term" value="F:calcium channel activity"/>
    <property type="evidence" value="ECO:0007669"/>
    <property type="project" value="TreeGrafter"/>
</dbReference>
<comment type="caution">
    <text evidence="7">The sequence shown here is derived from an EMBL/GenBank/DDBJ whole genome shotgun (WGS) entry which is preliminary data.</text>
</comment>
<gene>
    <name evidence="7" type="ORF">UT34_C0002G0008</name>
</gene>
<dbReference type="AlphaFoldDB" id="A0A0G0MY85"/>
<feature type="transmembrane region" description="Helical" evidence="5">
    <location>
        <begin position="114"/>
        <end position="131"/>
    </location>
</feature>
<evidence type="ECO:0000313" key="8">
    <source>
        <dbReference type="Proteomes" id="UP000034799"/>
    </source>
</evidence>
<evidence type="ECO:0000256" key="4">
    <source>
        <dbReference type="ARBA" id="ARBA00023136"/>
    </source>
</evidence>
<dbReference type="Gene3D" id="1.20.1420.30">
    <property type="entry name" value="NCX, central ion-binding region"/>
    <property type="match status" value="2"/>
</dbReference>
<dbReference type="GO" id="GO:0008273">
    <property type="term" value="F:calcium, potassium:sodium antiporter activity"/>
    <property type="evidence" value="ECO:0007669"/>
    <property type="project" value="TreeGrafter"/>
</dbReference>
<feature type="transmembrane region" description="Helical" evidence="5">
    <location>
        <begin position="214"/>
        <end position="234"/>
    </location>
</feature>
<dbReference type="EMBL" id="LBWK01000002">
    <property type="protein sequence ID" value="KKR05501.1"/>
    <property type="molecule type" value="Genomic_DNA"/>
</dbReference>
<dbReference type="InterPro" id="IPR004837">
    <property type="entry name" value="NaCa_Exmemb"/>
</dbReference>
<evidence type="ECO:0000313" key="7">
    <source>
        <dbReference type="EMBL" id="KKR05501.1"/>
    </source>
</evidence>
<feature type="transmembrane region" description="Helical" evidence="5">
    <location>
        <begin position="85"/>
        <end position="102"/>
    </location>
</feature>
<dbReference type="STRING" id="1619100.UT34_C0002G0008"/>
<feature type="transmembrane region" description="Helical" evidence="5">
    <location>
        <begin position="137"/>
        <end position="154"/>
    </location>
</feature>
<evidence type="ECO:0000256" key="5">
    <source>
        <dbReference type="SAM" id="Phobius"/>
    </source>
</evidence>
<evidence type="ECO:0000256" key="1">
    <source>
        <dbReference type="ARBA" id="ARBA00004141"/>
    </source>
</evidence>
<feature type="transmembrane region" description="Helical" evidence="5">
    <location>
        <begin position="246"/>
        <end position="270"/>
    </location>
</feature>
<dbReference type="Proteomes" id="UP000034799">
    <property type="component" value="Unassembled WGS sequence"/>
</dbReference>
<dbReference type="PANTHER" id="PTHR10846:SF8">
    <property type="entry name" value="INNER MEMBRANE PROTEIN YRBG"/>
    <property type="match status" value="1"/>
</dbReference>
<evidence type="ECO:0000256" key="2">
    <source>
        <dbReference type="ARBA" id="ARBA00022692"/>
    </source>
</evidence>
<keyword evidence="4 5" id="KW-0472">Membrane</keyword>
<reference evidence="7 8" key="1">
    <citation type="journal article" date="2015" name="Nature">
        <title>rRNA introns, odd ribosomes, and small enigmatic genomes across a large radiation of phyla.</title>
        <authorList>
            <person name="Brown C.T."/>
            <person name="Hug L.A."/>
            <person name="Thomas B.C."/>
            <person name="Sharon I."/>
            <person name="Castelle C.J."/>
            <person name="Singh A."/>
            <person name="Wilkins M.J."/>
            <person name="Williams K.H."/>
            <person name="Banfield J.F."/>
        </authorList>
    </citation>
    <scope>NUCLEOTIDE SEQUENCE [LARGE SCALE GENOMIC DNA]</scope>
</reference>
<name>A0A0G0MY85_9BACT</name>
<dbReference type="GO" id="GO:0006874">
    <property type="term" value="P:intracellular calcium ion homeostasis"/>
    <property type="evidence" value="ECO:0007669"/>
    <property type="project" value="TreeGrafter"/>
</dbReference>